<organism evidence="1 2">
    <name type="scientific">Paraburkholderia fungorum</name>
    <dbReference type="NCBI Taxonomy" id="134537"/>
    <lineage>
        <taxon>Bacteria</taxon>
        <taxon>Pseudomonadati</taxon>
        <taxon>Pseudomonadota</taxon>
        <taxon>Betaproteobacteria</taxon>
        <taxon>Burkholderiales</taxon>
        <taxon>Burkholderiaceae</taxon>
        <taxon>Paraburkholderia</taxon>
    </lineage>
</organism>
<comment type="caution">
    <text evidence="1">The sequence shown here is derived from an EMBL/GenBank/DDBJ whole genome shotgun (WGS) entry which is preliminary data.</text>
</comment>
<accession>A0A3R7I8Y3</accession>
<name>A0A3R7I8Y3_9BURK</name>
<dbReference type="EMBL" id="MCAS01000020">
    <property type="protein sequence ID" value="RKF44253.1"/>
    <property type="molecule type" value="Genomic_DNA"/>
</dbReference>
<protein>
    <submittedName>
        <fullName evidence="1">Uncharacterized protein</fullName>
    </submittedName>
</protein>
<reference evidence="1 2" key="1">
    <citation type="submission" date="2016-07" db="EMBL/GenBank/DDBJ databases">
        <title>Genome analysis of Burkholderia fungorum ES3-20.</title>
        <authorList>
            <person name="Xu D."/>
            <person name="Yao R."/>
            <person name="Zheng S."/>
        </authorList>
    </citation>
    <scope>NUCLEOTIDE SEQUENCE [LARGE SCALE GENOMIC DNA]</scope>
    <source>
        <strain evidence="1 2">ES3-20</strain>
    </source>
</reference>
<evidence type="ECO:0000313" key="1">
    <source>
        <dbReference type="EMBL" id="RKF44253.1"/>
    </source>
</evidence>
<dbReference type="AlphaFoldDB" id="A0A3R7I8Y3"/>
<dbReference type="Proteomes" id="UP000283709">
    <property type="component" value="Unassembled WGS sequence"/>
</dbReference>
<sequence>MRDKQVSEFGLLIRRVLFLGVIQRIGSIVRTNRLSALTAVSNEREGVIPLPAASVSCKRQEQGQRSDYCLMPSA</sequence>
<proteinExistence type="predicted"/>
<gene>
    <name evidence="1" type="ORF">BCY88_29425</name>
</gene>
<evidence type="ECO:0000313" key="2">
    <source>
        <dbReference type="Proteomes" id="UP000283709"/>
    </source>
</evidence>